<dbReference type="InterPro" id="IPR007420">
    <property type="entry name" value="DUF465"/>
</dbReference>
<feature type="coiled-coil region" evidence="1">
    <location>
        <begin position="5"/>
        <end position="51"/>
    </location>
</feature>
<dbReference type="Gene3D" id="6.10.280.50">
    <property type="match status" value="1"/>
</dbReference>
<evidence type="ECO:0000313" key="2">
    <source>
        <dbReference type="EMBL" id="QIG79170.1"/>
    </source>
</evidence>
<keyword evidence="1" id="KW-0175">Coiled coil</keyword>
<organism evidence="2 3">
    <name type="scientific">Stakelama tenebrarum</name>
    <dbReference type="NCBI Taxonomy" id="2711215"/>
    <lineage>
        <taxon>Bacteria</taxon>
        <taxon>Pseudomonadati</taxon>
        <taxon>Pseudomonadota</taxon>
        <taxon>Alphaproteobacteria</taxon>
        <taxon>Sphingomonadales</taxon>
        <taxon>Sphingomonadaceae</taxon>
        <taxon>Stakelama</taxon>
    </lineage>
</organism>
<reference evidence="2 3" key="1">
    <citation type="submission" date="2020-02" db="EMBL/GenBank/DDBJ databases">
        <authorList>
            <person name="Zheng R.K."/>
            <person name="Sun C.M."/>
        </authorList>
    </citation>
    <scope>NUCLEOTIDE SEQUENCE [LARGE SCALE GENOMIC DNA]</scope>
    <source>
        <strain evidence="3">zrk23</strain>
    </source>
</reference>
<protein>
    <submittedName>
        <fullName evidence="2">YdcH family protein</fullName>
    </submittedName>
</protein>
<proteinExistence type="predicted"/>
<accession>A0A6G6Y2P4</accession>
<dbReference type="AlphaFoldDB" id="A0A6G6Y2P4"/>
<dbReference type="KEGG" id="spzr:G5C33_04780"/>
<evidence type="ECO:0000313" key="3">
    <source>
        <dbReference type="Proteomes" id="UP000501568"/>
    </source>
</evidence>
<evidence type="ECO:0000256" key="1">
    <source>
        <dbReference type="SAM" id="Coils"/>
    </source>
</evidence>
<name>A0A6G6Y2P4_9SPHN</name>
<dbReference type="EMBL" id="CP049109">
    <property type="protein sequence ID" value="QIG79170.1"/>
    <property type="molecule type" value="Genomic_DNA"/>
</dbReference>
<gene>
    <name evidence="2" type="ORF">G5C33_04780</name>
</gene>
<dbReference type="Proteomes" id="UP000501568">
    <property type="component" value="Chromosome"/>
</dbReference>
<dbReference type="RefSeq" id="WP_165326171.1">
    <property type="nucleotide sequence ID" value="NZ_CP049109.1"/>
</dbReference>
<keyword evidence="3" id="KW-1185">Reference proteome</keyword>
<sequence length="56" mass="6779">MKDRLNDLSRRHRRLNRLIDNCRAANRQEEMKTLKRIRLRLKDEIAALQRRVAIPG</sequence>
<dbReference type="Pfam" id="PF04325">
    <property type="entry name" value="DUF465"/>
    <property type="match status" value="1"/>
</dbReference>
<dbReference type="InterPro" id="IPR038444">
    <property type="entry name" value="DUF465_sf"/>
</dbReference>